<dbReference type="InterPro" id="IPR025245">
    <property type="entry name" value="DUF4197"/>
</dbReference>
<dbReference type="Proteomes" id="UP000306585">
    <property type="component" value="Unassembled WGS sequence"/>
</dbReference>
<dbReference type="PROSITE" id="PS51257">
    <property type="entry name" value="PROKAR_LIPOPROTEIN"/>
    <property type="match status" value="1"/>
</dbReference>
<comment type="caution">
    <text evidence="2">The sequence shown here is derived from an EMBL/GenBank/DDBJ whole genome shotgun (WGS) entry which is preliminary data.</text>
</comment>
<dbReference type="AlphaFoldDB" id="A0A5R9GSL4"/>
<protein>
    <submittedName>
        <fullName evidence="2">DUF4197 domain-containing protein</fullName>
    </submittedName>
</protein>
<proteinExistence type="predicted"/>
<accession>A0A5R9GSL4</accession>
<evidence type="ECO:0000313" key="3">
    <source>
        <dbReference type="Proteomes" id="UP000306585"/>
    </source>
</evidence>
<dbReference type="Pfam" id="PF13852">
    <property type="entry name" value="DUF4197"/>
    <property type="match status" value="1"/>
</dbReference>
<evidence type="ECO:0000313" key="2">
    <source>
        <dbReference type="EMBL" id="TLS69181.1"/>
    </source>
</evidence>
<dbReference type="RefSeq" id="WP_138237995.1">
    <property type="nucleotide sequence ID" value="NZ_VBRY01000001.1"/>
</dbReference>
<keyword evidence="1" id="KW-0732">Signal</keyword>
<reference evidence="2 3" key="1">
    <citation type="journal article" date="2019" name="Appl. Environ. Microbiol.">
        <title>Environmental Evidence and Genomic Insight of Iron-oxidizing Bacteria Preference Towards More Corrosion Resistant Stainless Steel at Higher Salinities.</title>
        <authorList>
            <person name="Garrison C.E."/>
            <person name="Price K.A."/>
            <person name="Field E.K."/>
        </authorList>
    </citation>
    <scope>NUCLEOTIDE SEQUENCE [LARGE SCALE GENOMIC DNA]</scope>
    <source>
        <strain evidence="2 3">P3</strain>
    </source>
</reference>
<organism evidence="2 3">
    <name type="scientific">Mariprofundus erugo</name>
    <dbReference type="NCBI Taxonomy" id="2528639"/>
    <lineage>
        <taxon>Bacteria</taxon>
        <taxon>Pseudomonadati</taxon>
        <taxon>Pseudomonadota</taxon>
        <taxon>Candidatius Mariprofundia</taxon>
        <taxon>Mariprofundales</taxon>
        <taxon>Mariprofundaceae</taxon>
        <taxon>Mariprofundus</taxon>
    </lineage>
</organism>
<feature type="chain" id="PRO_5024310402" evidence="1">
    <location>
        <begin position="25"/>
        <end position="260"/>
    </location>
</feature>
<name>A0A5R9GSL4_9PROT</name>
<sequence>MKQRAYNTLIATIVACTACGTASAAGWMDQATGLLNQLGNASQTATPATSQGSNSAMTNLSNSDVVAGLKDALRVGSERVVAQLGKADGFNADPKIHIPLPESMLQVKRALTAVGMGSMMDDLELRLNRAAEAATPKARTLFANAIKAMSFDDAKKILSGPDDAATRYFRDKMSKPLSDEMKPVIEKSMAEAGVVQAYDAVMGKYQSMPLVPDVKANLTGHVIDGGLNGIFTYMASEEAAIRHNPVERTTSILKKVFAGQ</sequence>
<evidence type="ECO:0000256" key="1">
    <source>
        <dbReference type="SAM" id="SignalP"/>
    </source>
</evidence>
<gene>
    <name evidence="2" type="ORF">FEF65_01475</name>
</gene>
<feature type="signal peptide" evidence="1">
    <location>
        <begin position="1"/>
        <end position="24"/>
    </location>
</feature>
<keyword evidence="3" id="KW-1185">Reference proteome</keyword>
<dbReference type="EMBL" id="VBRY01000001">
    <property type="protein sequence ID" value="TLS69181.1"/>
    <property type="molecule type" value="Genomic_DNA"/>
</dbReference>